<name>X6N1P0_RETFI</name>
<evidence type="ECO:0000256" key="3">
    <source>
        <dbReference type="ARBA" id="ARBA00022833"/>
    </source>
</evidence>
<sequence>NANANVKWNKTTHSYALYQYMHKNVLHFFKCCQQNLVQTHAMFEKRYLVVKRYFNEEFKELLSGHSHTSMAPPSLPTSTQSASASASASTSMSSTSHPSPAMANAIFTSSTSFNPHHPHMQATIKKEIKIEPMSNKEELKSEKKVIIDSGNVPIDNEEKKEKKLKRIDKEPDGESAMEQKEPTRPSLPQQQQQHHPHSSPHQHQRQHETEAIHKSKDPVSDHERAIAQVNKTMVTPVGKRTTMELDKQQCDKHEGNEQESMRCNWTDKRYYEEWRGKTHKAKDILNELSDWNAGSSSSSSSSDNNEGLASSVPHHHSNYWNSDVRRALALRLKEIATPLLEYYEESKSRMDSVMLSSDSTSLSKHAKRTPLPSKDTKHTKELSFVESGLRALFNDWFAYALRRCKSTSNAKTNESATLPFSSSASEDITTDTFEPTFWSMLGESGQLAVDILGGDYFDSLITGKLQSPLWLTLFHWCKEQCQRESEQSRIVILWLCVMCIYNPDVIWLLLLFDAQEPEAFCYQKSHSQFSKFDSRQGIMCQRAHLHGLSYGRRDFQTIACDSCEKEFSGASWFCKQGCDYDVCHSCFVSLLEKQQMYRSVLLTIVKHQLHLLKCAQLIHCNPKHVLCRGSHNDVVNQEKESNGHSQPFDKSQFIHSHIMVYLFI</sequence>
<feature type="region of interest" description="Disordered" evidence="4">
    <location>
        <begin position="65"/>
        <end position="100"/>
    </location>
</feature>
<comment type="caution">
    <text evidence="5">The sequence shown here is derived from an EMBL/GenBank/DDBJ whole genome shotgun (WGS) entry which is preliminary data.</text>
</comment>
<protein>
    <submittedName>
        <fullName evidence="5">Uncharacterized protein</fullName>
    </submittedName>
</protein>
<dbReference type="Gene3D" id="3.30.60.90">
    <property type="match status" value="1"/>
</dbReference>
<evidence type="ECO:0000256" key="4">
    <source>
        <dbReference type="SAM" id="MobiDB-lite"/>
    </source>
</evidence>
<feature type="compositionally biased region" description="Basic and acidic residues" evidence="4">
    <location>
        <begin position="157"/>
        <end position="183"/>
    </location>
</feature>
<keyword evidence="6" id="KW-1185">Reference proteome</keyword>
<evidence type="ECO:0000313" key="6">
    <source>
        <dbReference type="Proteomes" id="UP000023152"/>
    </source>
</evidence>
<feature type="region of interest" description="Disordered" evidence="4">
    <location>
        <begin position="157"/>
        <end position="221"/>
    </location>
</feature>
<gene>
    <name evidence="5" type="ORF">RFI_17410</name>
</gene>
<feature type="non-terminal residue" evidence="5">
    <location>
        <position position="1"/>
    </location>
</feature>
<reference evidence="5 6" key="1">
    <citation type="journal article" date="2013" name="Curr. Biol.">
        <title>The Genome of the Foraminiferan Reticulomyxa filosa.</title>
        <authorList>
            <person name="Glockner G."/>
            <person name="Hulsmann N."/>
            <person name="Schleicher M."/>
            <person name="Noegel A.A."/>
            <person name="Eichinger L."/>
            <person name="Gallinger C."/>
            <person name="Pawlowski J."/>
            <person name="Sierra R."/>
            <person name="Euteneuer U."/>
            <person name="Pillet L."/>
            <person name="Moustafa A."/>
            <person name="Platzer M."/>
            <person name="Groth M."/>
            <person name="Szafranski K."/>
            <person name="Schliwa M."/>
        </authorList>
    </citation>
    <scope>NUCLEOTIDE SEQUENCE [LARGE SCALE GENOMIC DNA]</scope>
</reference>
<evidence type="ECO:0000313" key="5">
    <source>
        <dbReference type="EMBL" id="ETO19818.1"/>
    </source>
</evidence>
<accession>X6N1P0</accession>
<organism evidence="5 6">
    <name type="scientific">Reticulomyxa filosa</name>
    <dbReference type="NCBI Taxonomy" id="46433"/>
    <lineage>
        <taxon>Eukaryota</taxon>
        <taxon>Sar</taxon>
        <taxon>Rhizaria</taxon>
        <taxon>Retaria</taxon>
        <taxon>Foraminifera</taxon>
        <taxon>Monothalamids</taxon>
        <taxon>Reticulomyxidae</taxon>
        <taxon>Reticulomyxa</taxon>
    </lineage>
</organism>
<feature type="compositionally biased region" description="Basic residues" evidence="4">
    <location>
        <begin position="194"/>
        <end position="204"/>
    </location>
</feature>
<feature type="region of interest" description="Disordered" evidence="4">
    <location>
        <begin position="240"/>
        <end position="259"/>
    </location>
</feature>
<feature type="region of interest" description="Disordered" evidence="4">
    <location>
        <begin position="292"/>
        <end position="316"/>
    </location>
</feature>
<feature type="region of interest" description="Disordered" evidence="4">
    <location>
        <begin position="354"/>
        <end position="375"/>
    </location>
</feature>
<dbReference type="AlphaFoldDB" id="X6N1P0"/>
<dbReference type="SUPFAM" id="SSF57850">
    <property type="entry name" value="RING/U-box"/>
    <property type="match status" value="1"/>
</dbReference>
<keyword evidence="3" id="KW-0862">Zinc</keyword>
<feature type="compositionally biased region" description="Basic and acidic residues" evidence="4">
    <location>
        <begin position="205"/>
        <end position="221"/>
    </location>
</feature>
<dbReference type="Proteomes" id="UP000023152">
    <property type="component" value="Unassembled WGS sequence"/>
</dbReference>
<proteinExistence type="predicted"/>
<evidence type="ECO:0000256" key="1">
    <source>
        <dbReference type="ARBA" id="ARBA00022723"/>
    </source>
</evidence>
<feature type="compositionally biased region" description="Low complexity" evidence="4">
    <location>
        <begin position="76"/>
        <end position="100"/>
    </location>
</feature>
<keyword evidence="1" id="KW-0479">Metal-binding</keyword>
<feature type="compositionally biased region" description="Basic and acidic residues" evidence="4">
    <location>
        <begin position="241"/>
        <end position="259"/>
    </location>
</feature>
<keyword evidence="2" id="KW-0863">Zinc-finger</keyword>
<feature type="compositionally biased region" description="Low complexity" evidence="4">
    <location>
        <begin position="354"/>
        <end position="363"/>
    </location>
</feature>
<dbReference type="InterPro" id="IPR043145">
    <property type="entry name" value="Znf_ZZ_sf"/>
</dbReference>
<dbReference type="GO" id="GO:0008270">
    <property type="term" value="F:zinc ion binding"/>
    <property type="evidence" value="ECO:0007669"/>
    <property type="project" value="UniProtKB-KW"/>
</dbReference>
<evidence type="ECO:0000256" key="2">
    <source>
        <dbReference type="ARBA" id="ARBA00022771"/>
    </source>
</evidence>
<dbReference type="EMBL" id="ASPP01013252">
    <property type="protein sequence ID" value="ETO19818.1"/>
    <property type="molecule type" value="Genomic_DNA"/>
</dbReference>